<name>A0A6C0K7J3_9ZZZZ</name>
<organism evidence="6">
    <name type="scientific">viral metagenome</name>
    <dbReference type="NCBI Taxonomy" id="1070528"/>
    <lineage>
        <taxon>unclassified sequences</taxon>
        <taxon>metagenomes</taxon>
        <taxon>organismal metagenomes</taxon>
    </lineage>
</organism>
<dbReference type="PROSITE" id="PS50089">
    <property type="entry name" value="ZF_RING_2"/>
    <property type="match status" value="1"/>
</dbReference>
<keyword evidence="3" id="KW-0862">Zinc</keyword>
<dbReference type="InterPro" id="IPR001841">
    <property type="entry name" value="Znf_RING"/>
</dbReference>
<dbReference type="EMBL" id="MN740798">
    <property type="protein sequence ID" value="QHU12238.1"/>
    <property type="molecule type" value="Genomic_DNA"/>
</dbReference>
<dbReference type="GO" id="GO:0061630">
    <property type="term" value="F:ubiquitin protein ligase activity"/>
    <property type="evidence" value="ECO:0007669"/>
    <property type="project" value="TreeGrafter"/>
</dbReference>
<dbReference type="InterPro" id="IPR013083">
    <property type="entry name" value="Znf_RING/FYVE/PHD"/>
</dbReference>
<dbReference type="PANTHER" id="PTHR45931">
    <property type="entry name" value="SI:CH211-59O9.10"/>
    <property type="match status" value="1"/>
</dbReference>
<accession>A0A6C0K7J3</accession>
<feature type="region of interest" description="Disordered" evidence="4">
    <location>
        <begin position="195"/>
        <end position="215"/>
    </location>
</feature>
<sequence>MSDDYQTIYGVGLLDDIHNYFPRILYNSDEFTSFQSVMIYVQDCMQRRFNLFNHGRRQYLNTIPRAPPENTIRFSVGENQNPLVSTILPLLQRLATPRVVRVPMTTQFQDVIVHASQEVINGASREVTLEEDREDCCNICQDNMRQGESIRTLVCSHSYHRSCIDNWLLNQSVLCPTCRHDIRDPYTVPVSRHVSPALGPSTTPSISTSSPNENIDPATNVGETFILTPPRIPLIPTNEDRINELRNLMTQDLWNSIYFP</sequence>
<dbReference type="Gene3D" id="3.30.40.10">
    <property type="entry name" value="Zinc/RING finger domain, C3HC4 (zinc finger)"/>
    <property type="match status" value="1"/>
</dbReference>
<evidence type="ECO:0000256" key="4">
    <source>
        <dbReference type="SAM" id="MobiDB-lite"/>
    </source>
</evidence>
<dbReference type="GO" id="GO:0008270">
    <property type="term" value="F:zinc ion binding"/>
    <property type="evidence" value="ECO:0007669"/>
    <property type="project" value="UniProtKB-KW"/>
</dbReference>
<dbReference type="PANTHER" id="PTHR45931:SF3">
    <property type="entry name" value="RING ZINC FINGER-CONTAINING PROTEIN"/>
    <property type="match status" value="1"/>
</dbReference>
<feature type="domain" description="RING-type" evidence="5">
    <location>
        <begin position="137"/>
        <end position="179"/>
    </location>
</feature>
<dbReference type="CDD" id="cd16448">
    <property type="entry name" value="RING-H2"/>
    <property type="match status" value="1"/>
</dbReference>
<dbReference type="GO" id="GO:0006511">
    <property type="term" value="P:ubiquitin-dependent protein catabolic process"/>
    <property type="evidence" value="ECO:0007669"/>
    <property type="project" value="TreeGrafter"/>
</dbReference>
<reference evidence="6" key="1">
    <citation type="journal article" date="2020" name="Nature">
        <title>Giant virus diversity and host interactions through global metagenomics.</title>
        <authorList>
            <person name="Schulz F."/>
            <person name="Roux S."/>
            <person name="Paez-Espino D."/>
            <person name="Jungbluth S."/>
            <person name="Walsh D.A."/>
            <person name="Denef V.J."/>
            <person name="McMahon K.D."/>
            <person name="Konstantinidis K.T."/>
            <person name="Eloe-Fadrosh E.A."/>
            <person name="Kyrpides N.C."/>
            <person name="Woyke T."/>
        </authorList>
    </citation>
    <scope>NUCLEOTIDE SEQUENCE</scope>
    <source>
        <strain evidence="6">GVMAG-S-1101171-110</strain>
    </source>
</reference>
<evidence type="ECO:0000256" key="3">
    <source>
        <dbReference type="ARBA" id="ARBA00022833"/>
    </source>
</evidence>
<evidence type="ECO:0000313" key="6">
    <source>
        <dbReference type="EMBL" id="QHU12238.1"/>
    </source>
</evidence>
<dbReference type="SMART" id="SM00184">
    <property type="entry name" value="RING"/>
    <property type="match status" value="1"/>
</dbReference>
<dbReference type="Pfam" id="PF13639">
    <property type="entry name" value="zf-RING_2"/>
    <property type="match status" value="1"/>
</dbReference>
<evidence type="ECO:0000256" key="2">
    <source>
        <dbReference type="ARBA" id="ARBA00022771"/>
    </source>
</evidence>
<evidence type="ECO:0000259" key="5">
    <source>
        <dbReference type="PROSITE" id="PS50089"/>
    </source>
</evidence>
<evidence type="ECO:0000256" key="1">
    <source>
        <dbReference type="ARBA" id="ARBA00022723"/>
    </source>
</evidence>
<dbReference type="AlphaFoldDB" id="A0A6C0K7J3"/>
<keyword evidence="2" id="KW-0863">Zinc-finger</keyword>
<dbReference type="SUPFAM" id="SSF57850">
    <property type="entry name" value="RING/U-box"/>
    <property type="match status" value="1"/>
</dbReference>
<dbReference type="GO" id="GO:0005634">
    <property type="term" value="C:nucleus"/>
    <property type="evidence" value="ECO:0007669"/>
    <property type="project" value="TreeGrafter"/>
</dbReference>
<protein>
    <recommendedName>
        <fullName evidence="5">RING-type domain-containing protein</fullName>
    </recommendedName>
</protein>
<feature type="compositionally biased region" description="Low complexity" evidence="4">
    <location>
        <begin position="200"/>
        <end position="211"/>
    </location>
</feature>
<keyword evidence="1" id="KW-0479">Metal-binding</keyword>
<proteinExistence type="predicted"/>
<dbReference type="InterPro" id="IPR051834">
    <property type="entry name" value="RING_finger_E3_ligase"/>
</dbReference>